<accession>A0AAN6WSJ7</accession>
<dbReference type="Proteomes" id="UP001302126">
    <property type="component" value="Unassembled WGS sequence"/>
</dbReference>
<proteinExistence type="predicted"/>
<evidence type="ECO:0000313" key="3">
    <source>
        <dbReference type="Proteomes" id="UP001302126"/>
    </source>
</evidence>
<feature type="region of interest" description="Disordered" evidence="1">
    <location>
        <begin position="309"/>
        <end position="335"/>
    </location>
</feature>
<keyword evidence="3" id="KW-1185">Reference proteome</keyword>
<comment type="caution">
    <text evidence="2">The sequence shown here is derived from an EMBL/GenBank/DDBJ whole genome shotgun (WGS) entry which is preliminary data.</text>
</comment>
<feature type="compositionally biased region" description="Low complexity" evidence="1">
    <location>
        <begin position="26"/>
        <end position="39"/>
    </location>
</feature>
<sequence length="415" mass="45703">MDSRSSDIENGGTAPTHVATASNSSPAQQIQGQPVQQPPSADSLPIRLYPTNRPLPPPPRLWEPRCNHSTMSTFYQETFKCEWCRKRGEFGWLYRCTLDRDPMLVGAHQMGHCVAYDILGMEFSEEMSLGKFGADARSRKNNLLHEISQEQLWSYTPLQLALLLAQRDNVHETIQEERHKEPRLANKVRLKYPDDTRPWIPDQKYECQFKVCHRCMGLGRDKSWVSLNSILNGDILPSVATGFSFNYIGGRPCADARAVQNLGYRPVPLPREHEARVPALSDLELSPSPSPSLSVTEDILHEHLGATADQTTAASSSASTNDLTSYSSTAASQPPQELPSVAVEFLHALSVRLPDVDAEEELFLADTLHTAMEGVEEGTGIFGGAPLEVIEGIALTEEAVESGTADIMASTPAQL</sequence>
<gene>
    <name evidence="2" type="ORF">QBC35DRAFT_453098</name>
</gene>
<organism evidence="2 3">
    <name type="scientific">Podospora australis</name>
    <dbReference type="NCBI Taxonomy" id="1536484"/>
    <lineage>
        <taxon>Eukaryota</taxon>
        <taxon>Fungi</taxon>
        <taxon>Dikarya</taxon>
        <taxon>Ascomycota</taxon>
        <taxon>Pezizomycotina</taxon>
        <taxon>Sordariomycetes</taxon>
        <taxon>Sordariomycetidae</taxon>
        <taxon>Sordariales</taxon>
        <taxon>Podosporaceae</taxon>
        <taxon>Podospora</taxon>
    </lineage>
</organism>
<name>A0AAN6WSJ7_9PEZI</name>
<reference evidence="2" key="1">
    <citation type="journal article" date="2023" name="Mol. Phylogenet. Evol.">
        <title>Genome-scale phylogeny and comparative genomics of the fungal order Sordariales.</title>
        <authorList>
            <person name="Hensen N."/>
            <person name="Bonometti L."/>
            <person name="Westerberg I."/>
            <person name="Brannstrom I.O."/>
            <person name="Guillou S."/>
            <person name="Cros-Aarteil S."/>
            <person name="Calhoun S."/>
            <person name="Haridas S."/>
            <person name="Kuo A."/>
            <person name="Mondo S."/>
            <person name="Pangilinan J."/>
            <person name="Riley R."/>
            <person name="LaButti K."/>
            <person name="Andreopoulos B."/>
            <person name="Lipzen A."/>
            <person name="Chen C."/>
            <person name="Yan M."/>
            <person name="Daum C."/>
            <person name="Ng V."/>
            <person name="Clum A."/>
            <person name="Steindorff A."/>
            <person name="Ohm R.A."/>
            <person name="Martin F."/>
            <person name="Silar P."/>
            <person name="Natvig D.O."/>
            <person name="Lalanne C."/>
            <person name="Gautier V."/>
            <person name="Ament-Velasquez S.L."/>
            <person name="Kruys A."/>
            <person name="Hutchinson M.I."/>
            <person name="Powell A.J."/>
            <person name="Barry K."/>
            <person name="Miller A.N."/>
            <person name="Grigoriev I.V."/>
            <person name="Debuchy R."/>
            <person name="Gladieux P."/>
            <person name="Hiltunen Thoren M."/>
            <person name="Johannesson H."/>
        </authorList>
    </citation>
    <scope>NUCLEOTIDE SEQUENCE</scope>
    <source>
        <strain evidence="2">PSN309</strain>
    </source>
</reference>
<feature type="region of interest" description="Disordered" evidence="1">
    <location>
        <begin position="1"/>
        <end position="63"/>
    </location>
</feature>
<evidence type="ECO:0000256" key="1">
    <source>
        <dbReference type="SAM" id="MobiDB-lite"/>
    </source>
</evidence>
<dbReference type="AlphaFoldDB" id="A0AAN6WSJ7"/>
<reference evidence="2" key="2">
    <citation type="submission" date="2023-05" db="EMBL/GenBank/DDBJ databases">
        <authorList>
            <consortium name="Lawrence Berkeley National Laboratory"/>
            <person name="Steindorff A."/>
            <person name="Hensen N."/>
            <person name="Bonometti L."/>
            <person name="Westerberg I."/>
            <person name="Brannstrom I.O."/>
            <person name="Guillou S."/>
            <person name="Cros-Aarteil S."/>
            <person name="Calhoun S."/>
            <person name="Haridas S."/>
            <person name="Kuo A."/>
            <person name="Mondo S."/>
            <person name="Pangilinan J."/>
            <person name="Riley R."/>
            <person name="Labutti K."/>
            <person name="Andreopoulos B."/>
            <person name="Lipzen A."/>
            <person name="Chen C."/>
            <person name="Yanf M."/>
            <person name="Daum C."/>
            <person name="Ng V."/>
            <person name="Clum A."/>
            <person name="Ohm R."/>
            <person name="Martin F."/>
            <person name="Silar P."/>
            <person name="Natvig D."/>
            <person name="Lalanne C."/>
            <person name="Gautier V."/>
            <person name="Ament-Velasquez S.L."/>
            <person name="Kruys A."/>
            <person name="Hutchinson M.I."/>
            <person name="Powell A.J."/>
            <person name="Barry K."/>
            <person name="Miller A.N."/>
            <person name="Grigoriev I.V."/>
            <person name="Debuchy R."/>
            <person name="Gladieux P."/>
            <person name="Thoren M.H."/>
            <person name="Johannesson H."/>
        </authorList>
    </citation>
    <scope>NUCLEOTIDE SEQUENCE</scope>
    <source>
        <strain evidence="2">PSN309</strain>
    </source>
</reference>
<protein>
    <submittedName>
        <fullName evidence="2">Uncharacterized protein</fullName>
    </submittedName>
</protein>
<evidence type="ECO:0000313" key="2">
    <source>
        <dbReference type="EMBL" id="KAK4186620.1"/>
    </source>
</evidence>
<feature type="compositionally biased region" description="Low complexity" evidence="1">
    <location>
        <begin position="309"/>
        <end position="328"/>
    </location>
</feature>
<dbReference type="EMBL" id="MU864419">
    <property type="protein sequence ID" value="KAK4186620.1"/>
    <property type="molecule type" value="Genomic_DNA"/>
</dbReference>